<organism evidence="3 4">
    <name type="scientific">Porphyridium purpureum</name>
    <name type="common">Red alga</name>
    <name type="synonym">Porphyridium cruentum</name>
    <dbReference type="NCBI Taxonomy" id="35688"/>
    <lineage>
        <taxon>Eukaryota</taxon>
        <taxon>Rhodophyta</taxon>
        <taxon>Bangiophyceae</taxon>
        <taxon>Porphyridiales</taxon>
        <taxon>Porphyridiaceae</taxon>
        <taxon>Porphyridium</taxon>
    </lineage>
</organism>
<gene>
    <name evidence="3" type="ORF">FVE85_3141</name>
</gene>
<name>A0A5J4YVF4_PORPP</name>
<sequence length="263" mass="28900">MVEMEQVVRDGVDGRQSTQVRVRVRNWIQLGTVSVVLGCGALCALRVLLNPDRLNPVPMISDASVKDPERMAYTLCMSSAALLLMLFNGIIYLRRPVPRSGATFLTAAAVCLGAMAQMSSDYLLHHILSFLVFLFGFLWTVARVIMYRLLATPLPPWCATVHIILAAVQLLAATLVAAFAQAWNRRQGDDAWLHSTGRIYYTCMALSEYSAVLAFAATVQLETYLLPHSTTIGIQVVTESEGTDAVSANTAPWTSKTEMQVFL</sequence>
<feature type="transmembrane region" description="Helical" evidence="1">
    <location>
        <begin position="71"/>
        <end position="93"/>
    </location>
</feature>
<keyword evidence="1" id="KW-0812">Transmembrane</keyword>
<evidence type="ECO:0000256" key="1">
    <source>
        <dbReference type="SAM" id="Phobius"/>
    </source>
</evidence>
<dbReference type="Pfam" id="PF10277">
    <property type="entry name" value="Frag1"/>
    <property type="match status" value="1"/>
</dbReference>
<evidence type="ECO:0000259" key="2">
    <source>
        <dbReference type="Pfam" id="PF10277"/>
    </source>
</evidence>
<feature type="transmembrane region" description="Helical" evidence="1">
    <location>
        <begin position="124"/>
        <end position="145"/>
    </location>
</feature>
<dbReference type="EMBL" id="VRMN01000004">
    <property type="protein sequence ID" value="KAA8494900.1"/>
    <property type="molecule type" value="Genomic_DNA"/>
</dbReference>
<proteinExistence type="predicted"/>
<dbReference type="Proteomes" id="UP000324585">
    <property type="component" value="Unassembled WGS sequence"/>
</dbReference>
<comment type="caution">
    <text evidence="3">The sequence shown here is derived from an EMBL/GenBank/DDBJ whole genome shotgun (WGS) entry which is preliminary data.</text>
</comment>
<evidence type="ECO:0000313" key="3">
    <source>
        <dbReference type="EMBL" id="KAA8494900.1"/>
    </source>
</evidence>
<keyword evidence="1" id="KW-0472">Membrane</keyword>
<feature type="transmembrane region" description="Helical" evidence="1">
    <location>
        <begin position="157"/>
        <end position="179"/>
    </location>
</feature>
<reference evidence="4" key="1">
    <citation type="journal article" date="2019" name="Nat. Commun.">
        <title>Expansion of phycobilisome linker gene families in mesophilic red algae.</title>
        <authorList>
            <person name="Lee J."/>
            <person name="Kim D."/>
            <person name="Bhattacharya D."/>
            <person name="Yoon H.S."/>
        </authorList>
    </citation>
    <scope>NUCLEOTIDE SEQUENCE [LARGE SCALE GENOMIC DNA]</scope>
    <source>
        <strain evidence="4">CCMP 1328</strain>
    </source>
</reference>
<feature type="transmembrane region" description="Helical" evidence="1">
    <location>
        <begin position="27"/>
        <end position="49"/>
    </location>
</feature>
<feature type="domain" description="CWH43-like N-terminal" evidence="2">
    <location>
        <begin position="49"/>
        <end position="217"/>
    </location>
</feature>
<protein>
    <recommendedName>
        <fullName evidence="2">CWH43-like N-terminal domain-containing protein</fullName>
    </recommendedName>
</protein>
<dbReference type="AlphaFoldDB" id="A0A5J4YVF4"/>
<feature type="transmembrane region" description="Helical" evidence="1">
    <location>
        <begin position="199"/>
        <end position="219"/>
    </location>
</feature>
<dbReference type="InterPro" id="IPR019402">
    <property type="entry name" value="CWH43_N"/>
</dbReference>
<keyword evidence="4" id="KW-1185">Reference proteome</keyword>
<keyword evidence="1" id="KW-1133">Transmembrane helix</keyword>
<evidence type="ECO:0000313" key="4">
    <source>
        <dbReference type="Proteomes" id="UP000324585"/>
    </source>
</evidence>
<accession>A0A5J4YVF4</accession>